<dbReference type="AlphaFoldDB" id="A0A5B7ERW8"/>
<gene>
    <name evidence="1" type="ORF">E2C01_029091</name>
</gene>
<dbReference type="Proteomes" id="UP000324222">
    <property type="component" value="Unassembled WGS sequence"/>
</dbReference>
<proteinExistence type="predicted"/>
<accession>A0A5B7ERW8</accession>
<reference evidence="1 2" key="1">
    <citation type="submission" date="2019-05" db="EMBL/GenBank/DDBJ databases">
        <title>Another draft genome of Portunus trituberculatus and its Hox gene families provides insights of decapod evolution.</title>
        <authorList>
            <person name="Jeong J.-H."/>
            <person name="Song I."/>
            <person name="Kim S."/>
            <person name="Choi T."/>
            <person name="Kim D."/>
            <person name="Ryu S."/>
            <person name="Kim W."/>
        </authorList>
    </citation>
    <scope>NUCLEOTIDE SEQUENCE [LARGE SCALE GENOMIC DNA]</scope>
    <source>
        <tissue evidence="1">Muscle</tissue>
    </source>
</reference>
<organism evidence="1 2">
    <name type="scientific">Portunus trituberculatus</name>
    <name type="common">Swimming crab</name>
    <name type="synonym">Neptunus trituberculatus</name>
    <dbReference type="NCBI Taxonomy" id="210409"/>
    <lineage>
        <taxon>Eukaryota</taxon>
        <taxon>Metazoa</taxon>
        <taxon>Ecdysozoa</taxon>
        <taxon>Arthropoda</taxon>
        <taxon>Crustacea</taxon>
        <taxon>Multicrustacea</taxon>
        <taxon>Malacostraca</taxon>
        <taxon>Eumalacostraca</taxon>
        <taxon>Eucarida</taxon>
        <taxon>Decapoda</taxon>
        <taxon>Pleocyemata</taxon>
        <taxon>Brachyura</taxon>
        <taxon>Eubrachyura</taxon>
        <taxon>Portunoidea</taxon>
        <taxon>Portunidae</taxon>
        <taxon>Portuninae</taxon>
        <taxon>Portunus</taxon>
    </lineage>
</organism>
<name>A0A5B7ERW8_PORTR</name>
<keyword evidence="2" id="KW-1185">Reference proteome</keyword>
<comment type="caution">
    <text evidence="1">The sequence shown here is derived from an EMBL/GenBank/DDBJ whole genome shotgun (WGS) entry which is preliminary data.</text>
</comment>
<dbReference type="EMBL" id="VSRR010003320">
    <property type="protein sequence ID" value="MPC35663.1"/>
    <property type="molecule type" value="Genomic_DNA"/>
</dbReference>
<sequence>MKGLGRASIRSNGLKIPKPKSFVMRHLAIPEKIEEPKRRSHKKRMVHFLYETQLCLGISCRMDMFTRQHTKSLLVFPNQSIANTLISKTCFLVASAYLKL</sequence>
<evidence type="ECO:0000313" key="2">
    <source>
        <dbReference type="Proteomes" id="UP000324222"/>
    </source>
</evidence>
<evidence type="ECO:0000313" key="1">
    <source>
        <dbReference type="EMBL" id="MPC35663.1"/>
    </source>
</evidence>
<protein>
    <submittedName>
        <fullName evidence="1">Uncharacterized protein</fullName>
    </submittedName>
</protein>